<evidence type="ECO:0000256" key="3">
    <source>
        <dbReference type="ARBA" id="ARBA00022824"/>
    </source>
</evidence>
<keyword evidence="5" id="KW-0472">Membrane</keyword>
<evidence type="ECO:0000256" key="4">
    <source>
        <dbReference type="ARBA" id="ARBA00022989"/>
    </source>
</evidence>
<comment type="function">
    <text evidence="7">Interacts with target proteins during their translocation into the lumen of the endoplasmic reticulum. Protects unfolded target proteins against degradation during ER stress. May facilitate glycosylation of target proteins after termination of ER stress. May modulate the use of N-glycosylation sites on target proteins.</text>
</comment>
<dbReference type="Pfam" id="PF06624">
    <property type="entry name" value="RAMP4"/>
    <property type="match status" value="1"/>
</dbReference>
<evidence type="ECO:0000256" key="5">
    <source>
        <dbReference type="ARBA" id="ARBA00023136"/>
    </source>
</evidence>
<comment type="subcellular location">
    <subcellularLocation>
        <location evidence="9">Membrane</location>
        <topology evidence="9">Single-pass membrane protein</topology>
    </subcellularLocation>
    <subcellularLocation>
        <location evidence="9">Endoplasmic reticulum membrane</location>
        <topology evidence="9">Single-pass membrane protein</topology>
    </subcellularLocation>
</comment>
<accession>A0A974CSF1</accession>
<evidence type="ECO:0000256" key="8">
    <source>
        <dbReference type="ARBA" id="ARBA00038831"/>
    </source>
</evidence>
<dbReference type="EMBL" id="CM004475">
    <property type="protein sequence ID" value="OCT78715.1"/>
    <property type="molecule type" value="Genomic_DNA"/>
</dbReference>
<keyword evidence="3 9" id="KW-0256">Endoplasmic reticulum</keyword>
<dbReference type="GO" id="GO:0005789">
    <property type="term" value="C:endoplasmic reticulum membrane"/>
    <property type="evidence" value="ECO:0007669"/>
    <property type="project" value="UniProtKB-SubCell"/>
</dbReference>
<comment type="similarity">
    <text evidence="1 9">Belongs to the RAMP4 family.</text>
</comment>
<proteinExistence type="inferred from homology"/>
<dbReference type="GO" id="GO:0030968">
    <property type="term" value="P:endoplasmic reticulum unfolded protein response"/>
    <property type="evidence" value="ECO:0007669"/>
    <property type="project" value="TreeGrafter"/>
</dbReference>
<evidence type="ECO:0000256" key="7">
    <source>
        <dbReference type="ARBA" id="ARBA00037157"/>
    </source>
</evidence>
<reference evidence="11" key="1">
    <citation type="journal article" date="2016" name="Nature">
        <title>Genome evolution in the allotetraploid frog Xenopus laevis.</title>
        <authorList>
            <person name="Session A.M."/>
            <person name="Uno Y."/>
            <person name="Kwon T."/>
            <person name="Chapman J.A."/>
            <person name="Toyoda A."/>
            <person name="Takahashi S."/>
            <person name="Fukui A."/>
            <person name="Hikosaka A."/>
            <person name="Suzuki A."/>
            <person name="Kondo M."/>
            <person name="van Heeringen S.J."/>
            <person name="Quigley I."/>
            <person name="Heinz S."/>
            <person name="Ogino H."/>
            <person name="Ochi H."/>
            <person name="Hellsten U."/>
            <person name="Lyons J.B."/>
            <person name="Simakov O."/>
            <person name="Putnam N."/>
            <person name="Stites J."/>
            <person name="Kuroki Y."/>
            <person name="Tanaka T."/>
            <person name="Michiue T."/>
            <person name="Watanabe M."/>
            <person name="Bogdanovic O."/>
            <person name="Lister R."/>
            <person name="Georgiou G."/>
            <person name="Paranjpe S.S."/>
            <person name="van Kruijsbergen I."/>
            <person name="Shu S."/>
            <person name="Carlson J."/>
            <person name="Kinoshita T."/>
            <person name="Ohta Y."/>
            <person name="Mawaribuchi S."/>
            <person name="Jenkins J."/>
            <person name="Grimwood J."/>
            <person name="Schmutz J."/>
            <person name="Mitros T."/>
            <person name="Mozaffari S.V."/>
            <person name="Suzuki Y."/>
            <person name="Haramoto Y."/>
            <person name="Yamamoto T.S."/>
            <person name="Takagi C."/>
            <person name="Heald R."/>
            <person name="Miller K."/>
            <person name="Haudenschild C."/>
            <person name="Kitzman J."/>
            <person name="Nakayama T."/>
            <person name="Izutsu Y."/>
            <person name="Robert J."/>
            <person name="Fortriede J."/>
            <person name="Burns K."/>
            <person name="Lotay V."/>
            <person name="Karimi K."/>
            <person name="Yasuoka Y."/>
            <person name="Dichmann D.S."/>
            <person name="Flajnik M.F."/>
            <person name="Houston D.W."/>
            <person name="Shendure J."/>
            <person name="DuPasquier L."/>
            <person name="Vize P.D."/>
            <person name="Zorn A.M."/>
            <person name="Ito M."/>
            <person name="Marcotte E.M."/>
            <person name="Wallingford J.B."/>
            <person name="Ito Y."/>
            <person name="Asashima M."/>
            <person name="Ueno N."/>
            <person name="Matsuda Y."/>
            <person name="Veenstra G.J."/>
            <person name="Fujiyama A."/>
            <person name="Harland R.M."/>
            <person name="Taira M."/>
            <person name="Rokhsar D.S."/>
        </authorList>
    </citation>
    <scope>NUCLEOTIDE SEQUENCE [LARGE SCALE GENOMIC DNA]</scope>
    <source>
        <strain evidence="11">J</strain>
    </source>
</reference>
<evidence type="ECO:0000313" key="10">
    <source>
        <dbReference type="EMBL" id="OCT78715.1"/>
    </source>
</evidence>
<evidence type="ECO:0000256" key="1">
    <source>
        <dbReference type="ARBA" id="ARBA00005500"/>
    </source>
</evidence>
<dbReference type="PANTHER" id="PTHR15601">
    <property type="entry name" value="STRESS ASSOCIATED ENDOPLASMIC RETICULUM PROTEIN SERP1/RAMP4"/>
    <property type="match status" value="1"/>
</dbReference>
<evidence type="ECO:0000256" key="2">
    <source>
        <dbReference type="ARBA" id="ARBA00022692"/>
    </source>
</evidence>
<organism evidence="10 11">
    <name type="scientific">Xenopus laevis</name>
    <name type="common">African clawed frog</name>
    <dbReference type="NCBI Taxonomy" id="8355"/>
    <lineage>
        <taxon>Eukaryota</taxon>
        <taxon>Metazoa</taxon>
        <taxon>Chordata</taxon>
        <taxon>Craniata</taxon>
        <taxon>Vertebrata</taxon>
        <taxon>Euteleostomi</taxon>
        <taxon>Amphibia</taxon>
        <taxon>Batrachia</taxon>
        <taxon>Anura</taxon>
        <taxon>Pipoidea</taxon>
        <taxon>Pipidae</taxon>
        <taxon>Xenopodinae</taxon>
        <taxon>Xenopus</taxon>
        <taxon>Xenopus</taxon>
    </lineage>
</organism>
<name>A0A974CSF1_XENLA</name>
<comment type="subunit">
    <text evidence="8">Interacts with SEC61B, SEC61A1 and the SEC61 complex. Interacts with CANX.</text>
</comment>
<evidence type="ECO:0000313" key="11">
    <source>
        <dbReference type="Proteomes" id="UP000694892"/>
    </source>
</evidence>
<comment type="function">
    <text evidence="9">Interacts with target proteins during translocation into the lumen of the endoplasmic reticulum. Protects unfolded target proteins against degradation and facilitate correct glycosylation.</text>
</comment>
<keyword evidence="6" id="KW-0834">Unfolded protein response</keyword>
<protein>
    <recommendedName>
        <fullName evidence="9">Stress-associated endoplasmic reticulum protein</fullName>
    </recommendedName>
</protein>
<dbReference type="PANTHER" id="PTHR15601:SF14">
    <property type="entry name" value="STRESS-ASSOCIATED ENDOPLASMIC RETICULUM PROTEIN 1"/>
    <property type="match status" value="1"/>
</dbReference>
<evidence type="ECO:0000256" key="6">
    <source>
        <dbReference type="ARBA" id="ARBA00023230"/>
    </source>
</evidence>
<evidence type="ECO:0000256" key="9">
    <source>
        <dbReference type="RuleBase" id="RU364120"/>
    </source>
</evidence>
<sequence>MSTRRRVCKGRDYLTSFSYVRCSQRARSSGCGRILWNCIRWQLSNSLLSVHTPNKASSMVAKQRIRMANEKHSKNITQRGNVAKSTKCDGGEICSGTLVTGALYLRGLWIRYFPDYSEHQDGHVKKISPLPIHL</sequence>
<keyword evidence="4" id="KW-1133">Transmembrane helix</keyword>
<dbReference type="Proteomes" id="UP000694892">
    <property type="component" value="Chromosome 5S"/>
</dbReference>
<keyword evidence="2" id="KW-0812">Transmembrane</keyword>
<dbReference type="AlphaFoldDB" id="A0A974CSF1"/>
<gene>
    <name evidence="10" type="ORF">XELAEV_18029802mg</name>
</gene>
<dbReference type="InterPro" id="IPR010580">
    <property type="entry name" value="ER_stress-assoc"/>
</dbReference>